<dbReference type="Proteomes" id="UP000623681">
    <property type="component" value="Unassembled WGS sequence"/>
</dbReference>
<reference evidence="1" key="1">
    <citation type="submission" date="2021-01" db="EMBL/GenBank/DDBJ databases">
        <title>Genome public.</title>
        <authorList>
            <person name="Liu C."/>
            <person name="Sun Q."/>
        </authorList>
    </citation>
    <scope>NUCLEOTIDE SEQUENCE</scope>
    <source>
        <strain evidence="1">YIM B02565</strain>
    </source>
</reference>
<name>A0A937FH95_9CLOT</name>
<dbReference type="EMBL" id="JAESWA010000023">
    <property type="protein sequence ID" value="MBL4933128.1"/>
    <property type="molecule type" value="Genomic_DNA"/>
</dbReference>
<protein>
    <submittedName>
        <fullName evidence="1">Uncharacterized protein</fullName>
    </submittedName>
</protein>
<organism evidence="1 2">
    <name type="scientific">Clostridium paridis</name>
    <dbReference type="NCBI Taxonomy" id="2803863"/>
    <lineage>
        <taxon>Bacteria</taxon>
        <taxon>Bacillati</taxon>
        <taxon>Bacillota</taxon>
        <taxon>Clostridia</taxon>
        <taxon>Eubacteriales</taxon>
        <taxon>Clostridiaceae</taxon>
        <taxon>Clostridium</taxon>
    </lineage>
</organism>
<dbReference type="RefSeq" id="WP_202768496.1">
    <property type="nucleotide sequence ID" value="NZ_JAESWA010000023.1"/>
</dbReference>
<dbReference type="AlphaFoldDB" id="A0A937FH95"/>
<gene>
    <name evidence="1" type="ORF">JK634_15040</name>
</gene>
<sequence length="153" mass="17042">MVVLDEATRLNYNISSDFNSSNGNTGTLTFNISLPCERTIFCNEIIIAIPKGSISENDSFNPSVDTDKWGCSVGELTKGEELGLHNSSQFIPIKFKCQKDCDQEFKTPFTFKIGVNNIAKKSGRIEEFYIIECSKDSVAGMYNKSDRCISINI</sequence>
<keyword evidence="2" id="KW-1185">Reference proteome</keyword>
<evidence type="ECO:0000313" key="2">
    <source>
        <dbReference type="Proteomes" id="UP000623681"/>
    </source>
</evidence>
<evidence type="ECO:0000313" key="1">
    <source>
        <dbReference type="EMBL" id="MBL4933128.1"/>
    </source>
</evidence>
<comment type="caution">
    <text evidence="1">The sequence shown here is derived from an EMBL/GenBank/DDBJ whole genome shotgun (WGS) entry which is preliminary data.</text>
</comment>
<accession>A0A937FH95</accession>
<proteinExistence type="predicted"/>